<name>A0A067RWC1_ZOONE</name>
<feature type="compositionally biased region" description="Polar residues" evidence="1">
    <location>
        <begin position="21"/>
        <end position="31"/>
    </location>
</feature>
<protein>
    <submittedName>
        <fullName evidence="2">Uncharacterized protein</fullName>
    </submittedName>
</protein>
<dbReference type="EMBL" id="KK852424">
    <property type="protein sequence ID" value="KDR24174.1"/>
    <property type="molecule type" value="Genomic_DNA"/>
</dbReference>
<evidence type="ECO:0000256" key="1">
    <source>
        <dbReference type="SAM" id="MobiDB-lite"/>
    </source>
</evidence>
<sequence>MNGGAEYSSDRHNHKHLKTHVVTSNGKLTDTSRIPHQTTVVYNGKQSSTMLTSAFHSQQRLTAKNLVGDTPMISNGGLNVIANKISSKGPSNSVTLQSFQSQKSCVANGTVNSGSDLSGYGRLQSPALLSKQCPRINHYSGSSSVVDFLYGGLDTRSAGTSSPTLLFGPSVGTGAPGTSHYSESKYAYSVSGVPGTPAQSSAAAAFFAR</sequence>
<gene>
    <name evidence="2" type="ORF">L798_07578</name>
</gene>
<dbReference type="InParanoid" id="A0A067RWC1"/>
<proteinExistence type="predicted"/>
<reference evidence="2 3" key="1">
    <citation type="journal article" date="2014" name="Nat. Commun.">
        <title>Molecular traces of alternative social organization in a termite genome.</title>
        <authorList>
            <person name="Terrapon N."/>
            <person name="Li C."/>
            <person name="Robertson H.M."/>
            <person name="Ji L."/>
            <person name="Meng X."/>
            <person name="Booth W."/>
            <person name="Chen Z."/>
            <person name="Childers C.P."/>
            <person name="Glastad K.M."/>
            <person name="Gokhale K."/>
            <person name="Gowin J."/>
            <person name="Gronenberg W."/>
            <person name="Hermansen R.A."/>
            <person name="Hu H."/>
            <person name="Hunt B.G."/>
            <person name="Huylmans A.K."/>
            <person name="Khalil S.M."/>
            <person name="Mitchell R.D."/>
            <person name="Munoz-Torres M.C."/>
            <person name="Mustard J.A."/>
            <person name="Pan H."/>
            <person name="Reese J.T."/>
            <person name="Scharf M.E."/>
            <person name="Sun F."/>
            <person name="Vogel H."/>
            <person name="Xiao J."/>
            <person name="Yang W."/>
            <person name="Yang Z."/>
            <person name="Yang Z."/>
            <person name="Zhou J."/>
            <person name="Zhu J."/>
            <person name="Brent C.S."/>
            <person name="Elsik C.G."/>
            <person name="Goodisman M.A."/>
            <person name="Liberles D.A."/>
            <person name="Roe R.M."/>
            <person name="Vargo E.L."/>
            <person name="Vilcinskas A."/>
            <person name="Wang J."/>
            <person name="Bornberg-Bauer E."/>
            <person name="Korb J."/>
            <person name="Zhang G."/>
            <person name="Liebig J."/>
        </authorList>
    </citation>
    <scope>NUCLEOTIDE SEQUENCE [LARGE SCALE GENOMIC DNA]</scope>
    <source>
        <tissue evidence="2">Whole organism</tissue>
    </source>
</reference>
<feature type="region of interest" description="Disordered" evidence="1">
    <location>
        <begin position="1"/>
        <end position="31"/>
    </location>
</feature>
<keyword evidence="3" id="KW-1185">Reference proteome</keyword>
<accession>A0A067RWC1</accession>
<evidence type="ECO:0000313" key="3">
    <source>
        <dbReference type="Proteomes" id="UP000027135"/>
    </source>
</evidence>
<dbReference type="Proteomes" id="UP000027135">
    <property type="component" value="Unassembled WGS sequence"/>
</dbReference>
<dbReference type="AlphaFoldDB" id="A0A067RWC1"/>
<evidence type="ECO:0000313" key="2">
    <source>
        <dbReference type="EMBL" id="KDR24174.1"/>
    </source>
</evidence>
<organism evidence="2 3">
    <name type="scientific">Zootermopsis nevadensis</name>
    <name type="common">Dampwood termite</name>
    <dbReference type="NCBI Taxonomy" id="136037"/>
    <lineage>
        <taxon>Eukaryota</taxon>
        <taxon>Metazoa</taxon>
        <taxon>Ecdysozoa</taxon>
        <taxon>Arthropoda</taxon>
        <taxon>Hexapoda</taxon>
        <taxon>Insecta</taxon>
        <taxon>Pterygota</taxon>
        <taxon>Neoptera</taxon>
        <taxon>Polyneoptera</taxon>
        <taxon>Dictyoptera</taxon>
        <taxon>Blattodea</taxon>
        <taxon>Blattoidea</taxon>
        <taxon>Termitoidae</taxon>
        <taxon>Termopsidae</taxon>
        <taxon>Zootermopsis</taxon>
    </lineage>
</organism>